<organism evidence="2 3">
    <name type="scientific">Diplocarpon coronariae</name>
    <dbReference type="NCBI Taxonomy" id="2795749"/>
    <lineage>
        <taxon>Eukaryota</taxon>
        <taxon>Fungi</taxon>
        <taxon>Dikarya</taxon>
        <taxon>Ascomycota</taxon>
        <taxon>Pezizomycotina</taxon>
        <taxon>Leotiomycetes</taxon>
        <taxon>Helotiales</taxon>
        <taxon>Drepanopezizaceae</taxon>
        <taxon>Diplocarpon</taxon>
    </lineage>
</organism>
<reference evidence="2 3" key="1">
    <citation type="submission" date="2017-04" db="EMBL/GenBank/DDBJ databases">
        <title>Draft genome sequence of Marssonina coronaria NL1: causal agent of apple blotch.</title>
        <authorList>
            <person name="Cheng Q."/>
        </authorList>
    </citation>
    <scope>NUCLEOTIDE SEQUENCE [LARGE SCALE GENOMIC DNA]</scope>
    <source>
        <strain evidence="2 3">NL1</strain>
    </source>
</reference>
<comment type="caution">
    <text evidence="2">The sequence shown here is derived from an EMBL/GenBank/DDBJ whole genome shotgun (WGS) entry which is preliminary data.</text>
</comment>
<proteinExistence type="predicted"/>
<dbReference type="AlphaFoldDB" id="A0A218YTK7"/>
<accession>A0A218YTK7</accession>
<dbReference type="EMBL" id="MZNU01000389">
    <property type="protein sequence ID" value="OWO98595.1"/>
    <property type="molecule type" value="Genomic_DNA"/>
</dbReference>
<evidence type="ECO:0000313" key="2">
    <source>
        <dbReference type="EMBL" id="OWO98595.1"/>
    </source>
</evidence>
<evidence type="ECO:0000256" key="1">
    <source>
        <dbReference type="SAM" id="MobiDB-lite"/>
    </source>
</evidence>
<dbReference type="InParanoid" id="A0A218YTK7"/>
<feature type="region of interest" description="Disordered" evidence="1">
    <location>
        <begin position="46"/>
        <end position="84"/>
    </location>
</feature>
<feature type="compositionally biased region" description="Basic and acidic residues" evidence="1">
    <location>
        <begin position="66"/>
        <end position="84"/>
    </location>
</feature>
<name>A0A218YTK7_9HELO</name>
<keyword evidence="3" id="KW-1185">Reference proteome</keyword>
<evidence type="ECO:0000313" key="3">
    <source>
        <dbReference type="Proteomes" id="UP000242519"/>
    </source>
</evidence>
<dbReference type="Proteomes" id="UP000242519">
    <property type="component" value="Unassembled WGS sequence"/>
</dbReference>
<sequence>MAVEFCVSAASPRPRASYDWLTALNPSPSLASLNLCKKSELEGDSRPVYSAAMTGGAESRSQPTTELKDRRTDMEDENQEKYPG</sequence>
<protein>
    <submittedName>
        <fullName evidence="2">Cytochrome P</fullName>
    </submittedName>
</protein>
<gene>
    <name evidence="2" type="ORF">B2J93_2913</name>
</gene>